<feature type="compositionally biased region" description="Basic residues" evidence="1">
    <location>
        <begin position="333"/>
        <end position="347"/>
    </location>
</feature>
<feature type="compositionally biased region" description="Low complexity" evidence="1">
    <location>
        <begin position="83"/>
        <end position="104"/>
    </location>
</feature>
<dbReference type="InterPro" id="IPR000719">
    <property type="entry name" value="Prot_kinase_dom"/>
</dbReference>
<dbReference type="AlphaFoldDB" id="A0AAW0DN75"/>
<organism evidence="3 4">
    <name type="scientific">Favolaschia claudopus</name>
    <dbReference type="NCBI Taxonomy" id="2862362"/>
    <lineage>
        <taxon>Eukaryota</taxon>
        <taxon>Fungi</taxon>
        <taxon>Dikarya</taxon>
        <taxon>Basidiomycota</taxon>
        <taxon>Agaricomycotina</taxon>
        <taxon>Agaricomycetes</taxon>
        <taxon>Agaricomycetidae</taxon>
        <taxon>Agaricales</taxon>
        <taxon>Marasmiineae</taxon>
        <taxon>Mycenaceae</taxon>
        <taxon>Favolaschia</taxon>
    </lineage>
</organism>
<feature type="compositionally biased region" description="Basic residues" evidence="1">
    <location>
        <begin position="15"/>
        <end position="29"/>
    </location>
</feature>
<proteinExistence type="predicted"/>
<dbReference type="InterPro" id="IPR051681">
    <property type="entry name" value="Ser/Thr_Kinases-Pseudokinases"/>
</dbReference>
<dbReference type="Pfam" id="PF07714">
    <property type="entry name" value="PK_Tyr_Ser-Thr"/>
    <property type="match status" value="1"/>
</dbReference>
<keyword evidence="4" id="KW-1185">Reference proteome</keyword>
<feature type="compositionally biased region" description="Polar residues" evidence="1">
    <location>
        <begin position="228"/>
        <end position="240"/>
    </location>
</feature>
<dbReference type="InterPro" id="IPR011009">
    <property type="entry name" value="Kinase-like_dom_sf"/>
</dbReference>
<name>A0AAW0DN75_9AGAR</name>
<dbReference type="EMBL" id="JAWWNJ010000007">
    <property type="protein sequence ID" value="KAK7052443.1"/>
    <property type="molecule type" value="Genomic_DNA"/>
</dbReference>
<feature type="compositionally biased region" description="Polar residues" evidence="1">
    <location>
        <begin position="30"/>
        <end position="39"/>
    </location>
</feature>
<feature type="region of interest" description="Disordered" evidence="1">
    <location>
        <begin position="83"/>
        <end position="280"/>
    </location>
</feature>
<feature type="compositionally biased region" description="Low complexity" evidence="1">
    <location>
        <begin position="175"/>
        <end position="190"/>
    </location>
</feature>
<evidence type="ECO:0000259" key="2">
    <source>
        <dbReference type="PROSITE" id="PS50011"/>
    </source>
</evidence>
<dbReference type="GO" id="GO:0004674">
    <property type="term" value="F:protein serine/threonine kinase activity"/>
    <property type="evidence" value="ECO:0007669"/>
    <property type="project" value="TreeGrafter"/>
</dbReference>
<sequence length="918" mass="100440">MQRAPVEQTNDGHQHRPRKWSFRNLRRKSFTASSDTSPETCKPAAPCFGQVPVKFVHVNIARDRKNSTEGVNMPGALHAAMKSTTSLVGSPSSSGGKKQWPKGGVRAGTAKSSQNRGHQQTEPKASSAGNQLPVYLPKQNKSTALQSSPSPAKAPEGSSRPRAFSFARKRNPSLTSTQPSASVQPSSSPPNANDNPGKRSKKRSFAGRFPSFSKQAKRDADVDKAMASQPTHSATANVPKSSVRFPSFSKQRKRDADAVQALTSQSTPSPPPDVSASLRPSTEPFRSFVNLFAQRNSSFEEDAVASSSTTKHPIRAPPNALGSQKLEQAPKGSAKRRNSFARNKSKGKWPEKSDSAASASSTLLNVPPPEFITGCSIDDASLRMPPVVNAGPDIHGDSTADHKPRLAVYIPRRRRRRSSKCGPSLNMATSTVPFPTSPNGAKPKGGTQASTVELELTDESKYSVCRWYRELNNQCQETILNASQIAHPLLDLAQDVLENVREETGSVPDTKLHRLVGKLCYSSKRFPPSLSIQGVEQRSPHPFAGGGFADVYKAVYMSKPVVLKQLRLYLTDTEQKRQRQWEKLCQEALLWKTLDHPSVLPFIGLYDANDSKEAVDSIFSMAMVCPWMPNGTVTNHLKGCKSPGTVETLLLEIAQGLQYLHSKLVVHGDLKGNNVLIDDDGHARLADFGLASWADATAYSSAHAGSTRWQAPELLSPDSLHSPKIIGTYASDVYAFACVCYELYNEAPPFSELNQDSAVIWAVTIEKRRPSRLPKIPTQMWALIETCWAHEPGARPRAGEIVKIMQTDKRARSAELEGSLASPAEPGAKYKPPRAPSLTVSMTLPTKQYSLRNSSFSHLFPSPSPAIELNWRKGKRVFSEFLRKIKTPDTCNDGVPQQAGGRKRSRILSLIPQRTPWT</sequence>
<dbReference type="InterPro" id="IPR008271">
    <property type="entry name" value="Ser/Thr_kinase_AS"/>
</dbReference>
<dbReference type="PANTHER" id="PTHR44329:SF214">
    <property type="entry name" value="PROTEIN KINASE DOMAIN-CONTAINING PROTEIN"/>
    <property type="match status" value="1"/>
</dbReference>
<feature type="region of interest" description="Disordered" evidence="1">
    <location>
        <begin position="813"/>
        <end position="836"/>
    </location>
</feature>
<accession>A0AAW0DN75</accession>
<dbReference type="SUPFAM" id="SSF56112">
    <property type="entry name" value="Protein kinase-like (PK-like)"/>
    <property type="match status" value="1"/>
</dbReference>
<reference evidence="3 4" key="1">
    <citation type="journal article" date="2024" name="J Genomics">
        <title>Draft genome sequencing and assembly of Favolaschia claudopus CIRM-BRFM 2984 isolated from oak limbs.</title>
        <authorList>
            <person name="Navarro D."/>
            <person name="Drula E."/>
            <person name="Chaduli D."/>
            <person name="Cazenave R."/>
            <person name="Ahrendt S."/>
            <person name="Wang J."/>
            <person name="Lipzen A."/>
            <person name="Daum C."/>
            <person name="Barry K."/>
            <person name="Grigoriev I.V."/>
            <person name="Favel A."/>
            <person name="Rosso M.N."/>
            <person name="Martin F."/>
        </authorList>
    </citation>
    <scope>NUCLEOTIDE SEQUENCE [LARGE SCALE GENOMIC DNA]</scope>
    <source>
        <strain evidence="3 4">CIRM-BRFM 2984</strain>
    </source>
</reference>
<feature type="compositionally biased region" description="Polar residues" evidence="1">
    <location>
        <begin position="139"/>
        <end position="150"/>
    </location>
</feature>
<evidence type="ECO:0000256" key="1">
    <source>
        <dbReference type="SAM" id="MobiDB-lite"/>
    </source>
</evidence>
<dbReference type="Gene3D" id="1.10.510.10">
    <property type="entry name" value="Transferase(Phosphotransferase) domain 1"/>
    <property type="match status" value="1"/>
</dbReference>
<comment type="caution">
    <text evidence="3">The sequence shown here is derived from an EMBL/GenBank/DDBJ whole genome shotgun (WGS) entry which is preliminary data.</text>
</comment>
<feature type="compositionally biased region" description="Polar residues" evidence="1">
    <location>
        <begin position="110"/>
        <end position="130"/>
    </location>
</feature>
<feature type="region of interest" description="Disordered" evidence="1">
    <location>
        <begin position="302"/>
        <end position="364"/>
    </location>
</feature>
<feature type="domain" description="Protein kinase" evidence="2">
    <location>
        <begin position="537"/>
        <end position="816"/>
    </location>
</feature>
<evidence type="ECO:0000313" key="4">
    <source>
        <dbReference type="Proteomes" id="UP001362999"/>
    </source>
</evidence>
<feature type="compositionally biased region" description="Polar residues" evidence="1">
    <location>
        <begin position="426"/>
        <end position="439"/>
    </location>
</feature>
<dbReference type="Proteomes" id="UP001362999">
    <property type="component" value="Unassembled WGS sequence"/>
</dbReference>
<dbReference type="GO" id="GO:0005524">
    <property type="term" value="F:ATP binding"/>
    <property type="evidence" value="ECO:0007669"/>
    <property type="project" value="InterPro"/>
</dbReference>
<dbReference type="PROSITE" id="PS00108">
    <property type="entry name" value="PROTEIN_KINASE_ST"/>
    <property type="match status" value="1"/>
</dbReference>
<gene>
    <name evidence="3" type="ORF">R3P38DRAFT_2860354</name>
</gene>
<dbReference type="SMART" id="SM00220">
    <property type="entry name" value="S_TKc"/>
    <property type="match status" value="1"/>
</dbReference>
<feature type="region of interest" description="Disordered" evidence="1">
    <location>
        <begin position="1"/>
        <end position="44"/>
    </location>
</feature>
<dbReference type="PANTHER" id="PTHR44329">
    <property type="entry name" value="SERINE/THREONINE-PROTEIN KINASE TNNI3K-RELATED"/>
    <property type="match status" value="1"/>
</dbReference>
<dbReference type="InterPro" id="IPR001245">
    <property type="entry name" value="Ser-Thr/Tyr_kinase_cat_dom"/>
</dbReference>
<evidence type="ECO:0000313" key="3">
    <source>
        <dbReference type="EMBL" id="KAK7052443.1"/>
    </source>
</evidence>
<dbReference type="PROSITE" id="PS50011">
    <property type="entry name" value="PROTEIN_KINASE_DOM"/>
    <property type="match status" value="1"/>
</dbReference>
<feature type="region of interest" description="Disordered" evidence="1">
    <location>
        <begin position="417"/>
        <end position="449"/>
    </location>
</feature>
<protein>
    <recommendedName>
        <fullName evidence="2">Protein kinase domain-containing protein</fullName>
    </recommendedName>
</protein>